<keyword evidence="5" id="KW-1185">Reference proteome</keyword>
<name>A0A5J4KHW3_9CHLR</name>
<evidence type="ECO:0008006" key="6">
    <source>
        <dbReference type="Google" id="ProtNLM"/>
    </source>
</evidence>
<dbReference type="InterPro" id="IPR001753">
    <property type="entry name" value="Enoyl-CoA_hydra/iso"/>
</dbReference>
<proteinExistence type="inferred from homology"/>
<dbReference type="Gene3D" id="3.90.226.10">
    <property type="entry name" value="2-enoyl-CoA Hydratase, Chain A, domain 1"/>
    <property type="match status" value="1"/>
</dbReference>
<dbReference type="Proteomes" id="UP000326912">
    <property type="component" value="Unassembled WGS sequence"/>
</dbReference>
<keyword evidence="2" id="KW-0443">Lipid metabolism</keyword>
<evidence type="ECO:0000313" key="5">
    <source>
        <dbReference type="Proteomes" id="UP000326912"/>
    </source>
</evidence>
<dbReference type="CDD" id="cd06558">
    <property type="entry name" value="crotonase-like"/>
    <property type="match status" value="1"/>
</dbReference>
<comment type="similarity">
    <text evidence="1">Belongs to the enoyl-CoA hydratase/isomerase family.</text>
</comment>
<sequence length="198" mass="21775">MPDIHVRQRNGILWLILDRHPRNMLTATMLEQLSEALLKASNKPPRLIVLTGMGEDAFCAGVDLPADSTPVQRQALLQAAQKIEEWLALIHQQGIPTVALVKGAALDAGCELALLCETVLAREDAEFQLPEEQKRIFSRTLALLPAVISKQELEHLIKSSETVKARAAMHLGLVHQVLAPGRFLQDAEELLAMLMSVA</sequence>
<gene>
    <name evidence="4" type="ORF">KDW_15150</name>
</gene>
<dbReference type="SUPFAM" id="SSF52096">
    <property type="entry name" value="ClpP/crotonase"/>
    <property type="match status" value="1"/>
</dbReference>
<dbReference type="RefSeq" id="WP_151755363.1">
    <property type="nucleotide sequence ID" value="NZ_BKZW01000001.1"/>
</dbReference>
<protein>
    <recommendedName>
        <fullName evidence="6">Enoyl-CoA hydratase</fullName>
    </recommendedName>
</protein>
<evidence type="ECO:0000256" key="3">
    <source>
        <dbReference type="ARBA" id="ARBA00023239"/>
    </source>
</evidence>
<dbReference type="EMBL" id="BKZW01000001">
    <property type="protein sequence ID" value="GER87353.1"/>
    <property type="molecule type" value="Genomic_DNA"/>
</dbReference>
<accession>A0A5J4KHW3</accession>
<evidence type="ECO:0000313" key="4">
    <source>
        <dbReference type="EMBL" id="GER87353.1"/>
    </source>
</evidence>
<dbReference type="GO" id="GO:0016829">
    <property type="term" value="F:lyase activity"/>
    <property type="evidence" value="ECO:0007669"/>
    <property type="project" value="UniProtKB-KW"/>
</dbReference>
<dbReference type="GO" id="GO:0006635">
    <property type="term" value="P:fatty acid beta-oxidation"/>
    <property type="evidence" value="ECO:0007669"/>
    <property type="project" value="TreeGrafter"/>
</dbReference>
<evidence type="ECO:0000256" key="2">
    <source>
        <dbReference type="ARBA" id="ARBA00023098"/>
    </source>
</evidence>
<dbReference type="InterPro" id="IPR029045">
    <property type="entry name" value="ClpP/crotonase-like_dom_sf"/>
</dbReference>
<keyword evidence="3" id="KW-0456">Lyase</keyword>
<dbReference type="AlphaFoldDB" id="A0A5J4KHW3"/>
<dbReference type="PANTHER" id="PTHR11941:SF169">
    <property type="entry name" value="(7AS)-7A-METHYL-1,5-DIOXO-2,3,5,6,7,7A-HEXAHYDRO-1H-INDENE-CARBOXYL-COA HYDROLASE"/>
    <property type="match status" value="1"/>
</dbReference>
<evidence type="ECO:0000256" key="1">
    <source>
        <dbReference type="ARBA" id="ARBA00005254"/>
    </source>
</evidence>
<dbReference type="Pfam" id="PF00378">
    <property type="entry name" value="ECH_1"/>
    <property type="match status" value="1"/>
</dbReference>
<comment type="caution">
    <text evidence="4">The sequence shown here is derived from an EMBL/GenBank/DDBJ whole genome shotgun (WGS) entry which is preliminary data.</text>
</comment>
<organism evidence="4 5">
    <name type="scientific">Dictyobacter vulcani</name>
    <dbReference type="NCBI Taxonomy" id="2607529"/>
    <lineage>
        <taxon>Bacteria</taxon>
        <taxon>Bacillati</taxon>
        <taxon>Chloroflexota</taxon>
        <taxon>Ktedonobacteria</taxon>
        <taxon>Ktedonobacterales</taxon>
        <taxon>Dictyobacteraceae</taxon>
        <taxon>Dictyobacter</taxon>
    </lineage>
</organism>
<reference evidence="4 5" key="1">
    <citation type="submission" date="2019-10" db="EMBL/GenBank/DDBJ databases">
        <title>Dictyobacter vulcani sp. nov., within the class Ktedonobacteria, isolated from soil of volcanic Mt. Zao.</title>
        <authorList>
            <person name="Zheng Y."/>
            <person name="Wang C.M."/>
            <person name="Sakai Y."/>
            <person name="Abe K."/>
            <person name="Yokota A."/>
            <person name="Yabe S."/>
        </authorList>
    </citation>
    <scope>NUCLEOTIDE SEQUENCE [LARGE SCALE GENOMIC DNA]</scope>
    <source>
        <strain evidence="4 5">W12</strain>
    </source>
</reference>
<dbReference type="PANTHER" id="PTHR11941">
    <property type="entry name" value="ENOYL-COA HYDRATASE-RELATED"/>
    <property type="match status" value="1"/>
</dbReference>